<evidence type="ECO:0000256" key="3">
    <source>
        <dbReference type="ARBA" id="ARBA00022833"/>
    </source>
</evidence>
<feature type="domain" description="THAP-type" evidence="6">
    <location>
        <begin position="2"/>
        <end position="48"/>
    </location>
</feature>
<dbReference type="AlphaFoldDB" id="A0A9J6GNC5"/>
<feature type="compositionally biased region" description="Polar residues" evidence="5">
    <location>
        <begin position="87"/>
        <end position="96"/>
    </location>
</feature>
<gene>
    <name evidence="7" type="ORF">HPB48_008580</name>
</gene>
<dbReference type="OrthoDB" id="6428047at2759"/>
<evidence type="ECO:0000256" key="2">
    <source>
        <dbReference type="ARBA" id="ARBA00022771"/>
    </source>
</evidence>
<dbReference type="VEuPathDB" id="VectorBase:HLOH_064103"/>
<evidence type="ECO:0000259" key="6">
    <source>
        <dbReference type="Pfam" id="PF05485"/>
    </source>
</evidence>
<evidence type="ECO:0000256" key="1">
    <source>
        <dbReference type="ARBA" id="ARBA00022723"/>
    </source>
</evidence>
<keyword evidence="2" id="KW-0863">Zinc-finger</keyword>
<protein>
    <recommendedName>
        <fullName evidence="6">THAP-type domain-containing protein</fullName>
    </recommendedName>
</protein>
<evidence type="ECO:0000313" key="8">
    <source>
        <dbReference type="Proteomes" id="UP000821853"/>
    </source>
</evidence>
<dbReference type="Proteomes" id="UP000821853">
    <property type="component" value="Chromosome 8"/>
</dbReference>
<proteinExistence type="predicted"/>
<keyword evidence="4" id="KW-0238">DNA-binding</keyword>
<dbReference type="GO" id="GO:0008270">
    <property type="term" value="F:zinc ion binding"/>
    <property type="evidence" value="ECO:0007669"/>
    <property type="project" value="UniProtKB-KW"/>
</dbReference>
<dbReference type="InterPro" id="IPR006612">
    <property type="entry name" value="THAP_Znf"/>
</dbReference>
<accession>A0A9J6GNC5</accession>
<evidence type="ECO:0000313" key="7">
    <source>
        <dbReference type="EMBL" id="KAH9379934.1"/>
    </source>
</evidence>
<sequence length="96" mass="10909">MKNISRRNLVVSDKSASTVVCSRHFLSTDYVPGCKIRKLLPGVVPTVFEDYPSYLVPRAKKPRKELASRCSVPVPKPTKRKAENKLRLTSQNHRMT</sequence>
<comment type="caution">
    <text evidence="7">The sequence shown here is derived from an EMBL/GenBank/DDBJ whole genome shotgun (WGS) entry which is preliminary data.</text>
</comment>
<keyword evidence="3" id="KW-0862">Zinc</keyword>
<keyword evidence="1" id="KW-0479">Metal-binding</keyword>
<evidence type="ECO:0000256" key="5">
    <source>
        <dbReference type="SAM" id="MobiDB-lite"/>
    </source>
</evidence>
<dbReference type="EMBL" id="JABSTR010000010">
    <property type="protein sequence ID" value="KAH9379934.1"/>
    <property type="molecule type" value="Genomic_DNA"/>
</dbReference>
<evidence type="ECO:0000256" key="4">
    <source>
        <dbReference type="ARBA" id="ARBA00023125"/>
    </source>
</evidence>
<organism evidence="7 8">
    <name type="scientific">Haemaphysalis longicornis</name>
    <name type="common">Bush tick</name>
    <dbReference type="NCBI Taxonomy" id="44386"/>
    <lineage>
        <taxon>Eukaryota</taxon>
        <taxon>Metazoa</taxon>
        <taxon>Ecdysozoa</taxon>
        <taxon>Arthropoda</taxon>
        <taxon>Chelicerata</taxon>
        <taxon>Arachnida</taxon>
        <taxon>Acari</taxon>
        <taxon>Parasitiformes</taxon>
        <taxon>Ixodida</taxon>
        <taxon>Ixodoidea</taxon>
        <taxon>Ixodidae</taxon>
        <taxon>Haemaphysalinae</taxon>
        <taxon>Haemaphysalis</taxon>
    </lineage>
</organism>
<keyword evidence="8" id="KW-1185">Reference proteome</keyword>
<feature type="region of interest" description="Disordered" evidence="5">
    <location>
        <begin position="65"/>
        <end position="96"/>
    </location>
</feature>
<dbReference type="SUPFAM" id="SSF57716">
    <property type="entry name" value="Glucocorticoid receptor-like (DNA-binding domain)"/>
    <property type="match status" value="1"/>
</dbReference>
<name>A0A9J6GNC5_HAELO</name>
<dbReference type="GO" id="GO:0003677">
    <property type="term" value="F:DNA binding"/>
    <property type="evidence" value="ECO:0007669"/>
    <property type="project" value="UniProtKB-KW"/>
</dbReference>
<dbReference type="Pfam" id="PF05485">
    <property type="entry name" value="THAP"/>
    <property type="match status" value="1"/>
</dbReference>
<reference evidence="7 8" key="1">
    <citation type="journal article" date="2020" name="Cell">
        <title>Large-Scale Comparative Analyses of Tick Genomes Elucidate Their Genetic Diversity and Vector Capacities.</title>
        <authorList>
            <consortium name="Tick Genome and Microbiome Consortium (TIGMIC)"/>
            <person name="Jia N."/>
            <person name="Wang J."/>
            <person name="Shi W."/>
            <person name="Du L."/>
            <person name="Sun Y."/>
            <person name="Zhan W."/>
            <person name="Jiang J.F."/>
            <person name="Wang Q."/>
            <person name="Zhang B."/>
            <person name="Ji P."/>
            <person name="Bell-Sakyi L."/>
            <person name="Cui X.M."/>
            <person name="Yuan T.T."/>
            <person name="Jiang B.G."/>
            <person name="Yang W.F."/>
            <person name="Lam T.T."/>
            <person name="Chang Q.C."/>
            <person name="Ding S.J."/>
            <person name="Wang X.J."/>
            <person name="Zhu J.G."/>
            <person name="Ruan X.D."/>
            <person name="Zhao L."/>
            <person name="Wei J.T."/>
            <person name="Ye R.Z."/>
            <person name="Que T.C."/>
            <person name="Du C.H."/>
            <person name="Zhou Y.H."/>
            <person name="Cheng J.X."/>
            <person name="Dai P.F."/>
            <person name="Guo W.B."/>
            <person name="Han X.H."/>
            <person name="Huang E.J."/>
            <person name="Li L.F."/>
            <person name="Wei W."/>
            <person name="Gao Y.C."/>
            <person name="Liu J.Z."/>
            <person name="Shao H.Z."/>
            <person name="Wang X."/>
            <person name="Wang C.C."/>
            <person name="Yang T.C."/>
            <person name="Huo Q.B."/>
            <person name="Li W."/>
            <person name="Chen H.Y."/>
            <person name="Chen S.E."/>
            <person name="Zhou L.G."/>
            <person name="Ni X.B."/>
            <person name="Tian J.H."/>
            <person name="Sheng Y."/>
            <person name="Liu T."/>
            <person name="Pan Y.S."/>
            <person name="Xia L.Y."/>
            <person name="Li J."/>
            <person name="Zhao F."/>
            <person name="Cao W.C."/>
        </authorList>
    </citation>
    <scope>NUCLEOTIDE SEQUENCE [LARGE SCALE GENOMIC DNA]</scope>
    <source>
        <strain evidence="7">HaeL-2018</strain>
    </source>
</reference>